<accession>A0ABX8BAR6</accession>
<feature type="transmembrane region" description="Helical" evidence="4">
    <location>
        <begin position="332"/>
        <end position="350"/>
    </location>
</feature>
<reference evidence="5 6" key="1">
    <citation type="submission" date="2021-03" db="EMBL/GenBank/DDBJ databases">
        <title>Genomic and phenotypic characterization of Chloracidobacterium isolates provides evidence for multiple species.</title>
        <authorList>
            <person name="Saini M.K."/>
            <person name="Costas A.M.G."/>
            <person name="Tank M."/>
            <person name="Bryant D.A."/>
        </authorList>
    </citation>
    <scope>NUCLEOTIDE SEQUENCE [LARGE SCALE GENOMIC DNA]</scope>
    <source>
        <strain evidence="5 6">BV2-C</strain>
    </source>
</reference>
<dbReference type="EMBL" id="CP072648">
    <property type="protein sequence ID" value="QUW02759.1"/>
    <property type="molecule type" value="Genomic_DNA"/>
</dbReference>
<feature type="transmembrane region" description="Helical" evidence="4">
    <location>
        <begin position="119"/>
        <end position="136"/>
    </location>
</feature>
<gene>
    <name evidence="5" type="ORF">J8C06_10545</name>
</gene>
<protein>
    <submittedName>
        <fullName evidence="5">Tetratricopeptide repeat protein</fullName>
    </submittedName>
</protein>
<dbReference type="InterPro" id="IPR019734">
    <property type="entry name" value="TPR_rpt"/>
</dbReference>
<keyword evidence="2 3" id="KW-0802">TPR repeat</keyword>
<dbReference type="RefSeq" id="WP_211428650.1">
    <property type="nucleotide sequence ID" value="NZ_CP072648.1"/>
</dbReference>
<keyword evidence="4" id="KW-0812">Transmembrane</keyword>
<feature type="transmembrane region" description="Helical" evidence="4">
    <location>
        <begin position="305"/>
        <end position="326"/>
    </location>
</feature>
<dbReference type="PANTHER" id="PTHR44227">
    <property type="match status" value="1"/>
</dbReference>
<feature type="transmembrane region" description="Helical" evidence="4">
    <location>
        <begin position="362"/>
        <end position="382"/>
    </location>
</feature>
<evidence type="ECO:0000256" key="4">
    <source>
        <dbReference type="SAM" id="Phobius"/>
    </source>
</evidence>
<feature type="transmembrane region" description="Helical" evidence="4">
    <location>
        <begin position="227"/>
        <end position="246"/>
    </location>
</feature>
<dbReference type="Proteomes" id="UP000676506">
    <property type="component" value="Chromosome 1"/>
</dbReference>
<keyword evidence="1" id="KW-0677">Repeat</keyword>
<dbReference type="Pfam" id="PF14559">
    <property type="entry name" value="TPR_19"/>
    <property type="match status" value="1"/>
</dbReference>
<dbReference type="PROSITE" id="PS50005">
    <property type="entry name" value="TPR"/>
    <property type="match status" value="1"/>
</dbReference>
<keyword evidence="4" id="KW-1133">Transmembrane helix</keyword>
<evidence type="ECO:0000313" key="5">
    <source>
        <dbReference type="EMBL" id="QUW02759.1"/>
    </source>
</evidence>
<feature type="transmembrane region" description="Helical" evidence="4">
    <location>
        <begin position="388"/>
        <end position="407"/>
    </location>
</feature>
<feature type="transmembrane region" description="Helical" evidence="4">
    <location>
        <begin position="143"/>
        <end position="164"/>
    </location>
</feature>
<name>A0ABX8BAR6_9BACT</name>
<keyword evidence="4" id="KW-0472">Membrane</keyword>
<feature type="repeat" description="TPR" evidence="3">
    <location>
        <begin position="542"/>
        <end position="575"/>
    </location>
</feature>
<evidence type="ECO:0000256" key="1">
    <source>
        <dbReference type="ARBA" id="ARBA00022737"/>
    </source>
</evidence>
<dbReference type="SUPFAM" id="SSF48452">
    <property type="entry name" value="TPR-like"/>
    <property type="match status" value="1"/>
</dbReference>
<sequence length="626" mass="69941">MESRHRHSRNFLPSRWVGGACSLLALGVYANTFQHGFAFDDLGLILHNPTIIDWRQIPALFAQGYWGHKVGGGGNYRPLTVTTFALEYGLWGSHPTGYHVVNVLLHACNTWLLFHLLRLYRASLGIAGIAALVFAVHPVHVEAVASIVGRAELLGFFCGSLMWWSWRRATCVHRLVSGWRLLAVAAYLGALLSKENFIVLPAALWLAEALRARRRLTSLRAWSRLTLPFGSLALALVPYFGLRALANEGVEQVSGVGNIPLDGYTLGQRVVTMASAGLEWYRLLLIGYPLKPWYDGFNVNIEPTWTWRTTIGLCLTLALILIGLAAWRRAPLVSFGLGLWFITLALVSNIPIPLGTLIAERWLYAPSVGYAIAVSYGAFFLWRRPANGYRALVVVWLGVMVGSYTYGTTRRNMDWKNHFTLFRRFIQTDPTHAIGYVNVASCLVETNVPLARALYEKALTLDERLLIPRLQLAEFDLDEGRLPEACARLRRLLNEEPPDLPLPSQDWALAHALSARALATTGQADAALQEALTAQRYAPAEPRVLITVGRTFTQLGHYAAATQAFQHLVTLFPDETDYRRYLGESLLAEQRPAEAIRELEAVLRARPNDDSARRLLDEARHRRVAP</sequence>
<evidence type="ECO:0000256" key="2">
    <source>
        <dbReference type="ARBA" id="ARBA00022803"/>
    </source>
</evidence>
<dbReference type="InterPro" id="IPR052346">
    <property type="entry name" value="O-mannosyl-transferase_TMTC"/>
</dbReference>
<keyword evidence="6" id="KW-1185">Reference proteome</keyword>
<organism evidence="5 6">
    <name type="scientific">Chloracidobacterium validum</name>
    <dbReference type="NCBI Taxonomy" id="2821543"/>
    <lineage>
        <taxon>Bacteria</taxon>
        <taxon>Pseudomonadati</taxon>
        <taxon>Acidobacteriota</taxon>
        <taxon>Terriglobia</taxon>
        <taxon>Terriglobales</taxon>
        <taxon>Acidobacteriaceae</taxon>
        <taxon>Chloracidobacterium</taxon>
    </lineage>
</organism>
<evidence type="ECO:0000256" key="3">
    <source>
        <dbReference type="PROSITE-ProRule" id="PRU00339"/>
    </source>
</evidence>
<dbReference type="InterPro" id="IPR011990">
    <property type="entry name" value="TPR-like_helical_dom_sf"/>
</dbReference>
<proteinExistence type="predicted"/>
<dbReference type="PANTHER" id="PTHR44227:SF3">
    <property type="entry name" value="PROTEIN O-MANNOSYL-TRANSFERASE TMTC4"/>
    <property type="match status" value="1"/>
</dbReference>
<dbReference type="Gene3D" id="1.25.40.10">
    <property type="entry name" value="Tetratricopeptide repeat domain"/>
    <property type="match status" value="1"/>
</dbReference>
<evidence type="ECO:0000313" key="6">
    <source>
        <dbReference type="Proteomes" id="UP000676506"/>
    </source>
</evidence>